<evidence type="ECO:0000313" key="5">
    <source>
        <dbReference type="Proteomes" id="UP000050902"/>
    </source>
</evidence>
<keyword evidence="1" id="KW-0812">Transmembrane</keyword>
<dbReference type="Pfam" id="PF16220">
    <property type="entry name" value="DUF4880"/>
    <property type="match status" value="1"/>
</dbReference>
<dbReference type="RefSeq" id="WP_055770445.1">
    <property type="nucleotide sequence ID" value="NZ_LDJG01000005.1"/>
</dbReference>
<dbReference type="InterPro" id="IPR012373">
    <property type="entry name" value="Ferrdict_sens_TM"/>
</dbReference>
<accession>A0ABR5NMB0</accession>
<dbReference type="InterPro" id="IPR006860">
    <property type="entry name" value="FecR"/>
</dbReference>
<keyword evidence="1" id="KW-1133">Transmembrane helix</keyword>
<proteinExistence type="predicted"/>
<dbReference type="Pfam" id="PF04773">
    <property type="entry name" value="FecR"/>
    <property type="match status" value="1"/>
</dbReference>
<dbReference type="InterPro" id="IPR032623">
    <property type="entry name" value="FecR_N"/>
</dbReference>
<dbReference type="PIRSF" id="PIRSF018266">
    <property type="entry name" value="FecR"/>
    <property type="match status" value="1"/>
</dbReference>
<gene>
    <name evidence="4" type="ORF">ABB22_03890</name>
</gene>
<dbReference type="PANTHER" id="PTHR30273:SF2">
    <property type="entry name" value="PROTEIN FECR"/>
    <property type="match status" value="1"/>
</dbReference>
<evidence type="ECO:0000256" key="1">
    <source>
        <dbReference type="SAM" id="Phobius"/>
    </source>
</evidence>
<evidence type="ECO:0000259" key="3">
    <source>
        <dbReference type="Pfam" id="PF16220"/>
    </source>
</evidence>
<keyword evidence="1" id="KW-0472">Membrane</keyword>
<feature type="transmembrane region" description="Helical" evidence="1">
    <location>
        <begin position="121"/>
        <end position="139"/>
    </location>
</feature>
<evidence type="ECO:0000313" key="4">
    <source>
        <dbReference type="EMBL" id="KRG59264.1"/>
    </source>
</evidence>
<sequence length="382" mass="41349">MNIYRTSPKQSRERAAREAAEWLQVMRDGPSAAERAAFATWVAASQLHLNELLMAQVVERELAVSGALQALDLDEVLARAASSDNVVALYDVPAPGAASAEEARAGARAPAARRPRRRLRWLAAAAVVVCAGLLGRQLLLAPPTQEYASAIGEERRIALDDGSVVLLAPASQVVVEFSAGARDIQLRRGEATFDVAHDTARPFRVHAGSNTVQAVGTRFTVNRLPSGTLVAVSEGRVKVMAAREGWLERLWEPEGEVVGAAGGPVESLGKPAALSAGEQARIPQGRQSLVRMPLEKPVETPQGARRLSFRNDTLADIVAEFNRYNQRQIVVGDERALQQRYSGVFNADDTESFLQFLECCSALRVVREDGRVRVAPASYGRQ</sequence>
<dbReference type="PANTHER" id="PTHR30273">
    <property type="entry name" value="PERIPLASMIC SIGNAL SENSOR AND SIGMA FACTOR ACTIVATOR FECR-RELATED"/>
    <property type="match status" value="1"/>
</dbReference>
<dbReference type="Proteomes" id="UP000050902">
    <property type="component" value="Unassembled WGS sequence"/>
</dbReference>
<reference evidence="4 5" key="1">
    <citation type="submission" date="2015-05" db="EMBL/GenBank/DDBJ databases">
        <title>Genome sequencing and analysis of members of genus Stenotrophomonas.</title>
        <authorList>
            <person name="Patil P.P."/>
            <person name="Midha S."/>
            <person name="Patil P.B."/>
        </authorList>
    </citation>
    <scope>NUCLEOTIDE SEQUENCE [LARGE SCALE GENOMIC DNA]</scope>
    <source>
        <strain evidence="4 5">DSM 12575</strain>
    </source>
</reference>
<feature type="domain" description="FecR N-terminal" evidence="3">
    <location>
        <begin position="17"/>
        <end position="48"/>
    </location>
</feature>
<evidence type="ECO:0000259" key="2">
    <source>
        <dbReference type="Pfam" id="PF04773"/>
    </source>
</evidence>
<dbReference type="Gene3D" id="3.55.50.30">
    <property type="match status" value="1"/>
</dbReference>
<organism evidence="4 5">
    <name type="scientific">Stenotrophomonas nitritireducens</name>
    <dbReference type="NCBI Taxonomy" id="83617"/>
    <lineage>
        <taxon>Bacteria</taxon>
        <taxon>Pseudomonadati</taxon>
        <taxon>Pseudomonadota</taxon>
        <taxon>Gammaproteobacteria</taxon>
        <taxon>Lysobacterales</taxon>
        <taxon>Lysobacteraceae</taxon>
        <taxon>Stenotrophomonas</taxon>
    </lineage>
</organism>
<dbReference type="EMBL" id="LDJG01000005">
    <property type="protein sequence ID" value="KRG59264.1"/>
    <property type="molecule type" value="Genomic_DNA"/>
</dbReference>
<comment type="caution">
    <text evidence="4">The sequence shown here is derived from an EMBL/GenBank/DDBJ whole genome shotgun (WGS) entry which is preliminary data.</text>
</comment>
<name>A0ABR5NMB0_9GAMM</name>
<feature type="domain" description="FecR protein" evidence="2">
    <location>
        <begin position="147"/>
        <end position="238"/>
    </location>
</feature>
<evidence type="ECO:0008006" key="6">
    <source>
        <dbReference type="Google" id="ProtNLM"/>
    </source>
</evidence>
<protein>
    <recommendedName>
        <fullName evidence="6">DUF4880 domain-containing protein</fullName>
    </recommendedName>
</protein>
<keyword evidence="5" id="KW-1185">Reference proteome</keyword>
<dbReference type="Gene3D" id="2.60.120.1440">
    <property type="match status" value="1"/>
</dbReference>